<dbReference type="GO" id="GO:0140359">
    <property type="term" value="F:ABC-type transporter activity"/>
    <property type="evidence" value="ECO:0007669"/>
    <property type="project" value="InterPro"/>
</dbReference>
<organism evidence="10 11">
    <name type="scientific">Sporolactobacillus putidus</name>
    <dbReference type="NCBI Taxonomy" id="492735"/>
    <lineage>
        <taxon>Bacteria</taxon>
        <taxon>Bacillati</taxon>
        <taxon>Bacillota</taxon>
        <taxon>Bacilli</taxon>
        <taxon>Bacillales</taxon>
        <taxon>Sporolactobacillaceae</taxon>
        <taxon>Sporolactobacillus</taxon>
    </lineage>
</organism>
<evidence type="ECO:0000256" key="5">
    <source>
        <dbReference type="ARBA" id="ARBA00022692"/>
    </source>
</evidence>
<dbReference type="AlphaFoldDB" id="A0A917RYX8"/>
<keyword evidence="4 8" id="KW-1003">Cell membrane</keyword>
<feature type="transmembrane region" description="Helical" evidence="8">
    <location>
        <begin position="254"/>
        <end position="275"/>
    </location>
</feature>
<feature type="transmembrane region" description="Helical" evidence="8">
    <location>
        <begin position="287"/>
        <end position="306"/>
    </location>
</feature>
<keyword evidence="11" id="KW-1185">Reference proteome</keyword>
<dbReference type="InterPro" id="IPR051449">
    <property type="entry name" value="ABC-2_transporter_component"/>
</dbReference>
<dbReference type="PRINTS" id="PR00164">
    <property type="entry name" value="ABC2TRNSPORT"/>
</dbReference>
<evidence type="ECO:0000259" key="9">
    <source>
        <dbReference type="PROSITE" id="PS51012"/>
    </source>
</evidence>
<comment type="subcellular location">
    <subcellularLocation>
        <location evidence="1 8">Cell membrane</location>
        <topology evidence="1 8">Multi-pass membrane protein</topology>
    </subcellularLocation>
</comment>
<evidence type="ECO:0000256" key="8">
    <source>
        <dbReference type="RuleBase" id="RU361157"/>
    </source>
</evidence>
<evidence type="ECO:0000256" key="4">
    <source>
        <dbReference type="ARBA" id="ARBA00022475"/>
    </source>
</evidence>
<dbReference type="InterPro" id="IPR047817">
    <property type="entry name" value="ABC2_TM_bact-type"/>
</dbReference>
<dbReference type="EMBL" id="BMOK01000002">
    <property type="protein sequence ID" value="GGL45173.1"/>
    <property type="molecule type" value="Genomic_DNA"/>
</dbReference>
<comment type="caution">
    <text evidence="10">The sequence shown here is derived from an EMBL/GenBank/DDBJ whole genome shotgun (WGS) entry which is preliminary data.</text>
</comment>
<dbReference type="GO" id="GO:0043190">
    <property type="term" value="C:ATP-binding cassette (ABC) transporter complex"/>
    <property type="evidence" value="ECO:0007669"/>
    <property type="project" value="InterPro"/>
</dbReference>
<dbReference type="PROSITE" id="PS51012">
    <property type="entry name" value="ABC_TM2"/>
    <property type="match status" value="1"/>
</dbReference>
<reference evidence="10" key="1">
    <citation type="journal article" date="2014" name="Int. J. Syst. Evol. Microbiol.">
        <title>Complete genome sequence of Corynebacterium casei LMG S-19264T (=DSM 44701T), isolated from a smear-ripened cheese.</title>
        <authorList>
            <consortium name="US DOE Joint Genome Institute (JGI-PGF)"/>
            <person name="Walter F."/>
            <person name="Albersmeier A."/>
            <person name="Kalinowski J."/>
            <person name="Ruckert C."/>
        </authorList>
    </citation>
    <scope>NUCLEOTIDE SEQUENCE</scope>
    <source>
        <strain evidence="10">JCM 15325</strain>
    </source>
</reference>
<evidence type="ECO:0000256" key="7">
    <source>
        <dbReference type="ARBA" id="ARBA00023136"/>
    </source>
</evidence>
<feature type="transmembrane region" description="Helical" evidence="8">
    <location>
        <begin position="341"/>
        <end position="361"/>
    </location>
</feature>
<dbReference type="RefSeq" id="WP_188801649.1">
    <property type="nucleotide sequence ID" value="NZ_BMOK01000002.1"/>
</dbReference>
<keyword evidence="5 8" id="KW-0812">Transmembrane</keyword>
<keyword evidence="6 8" id="KW-1133">Transmembrane helix</keyword>
<evidence type="ECO:0000256" key="2">
    <source>
        <dbReference type="ARBA" id="ARBA00007783"/>
    </source>
</evidence>
<protein>
    <recommendedName>
        <fullName evidence="8">Transport permease protein</fullName>
    </recommendedName>
</protein>
<evidence type="ECO:0000313" key="11">
    <source>
        <dbReference type="Proteomes" id="UP000654670"/>
    </source>
</evidence>
<sequence>MAVFLNNLKRFMKSKLTLGLSLMIPIVFIVVAFSGSGTQRATVGIIDHDGTRLTKQMIQTIKGQADVARVTDKNQRDQLINGHVDMVLIVDKGFTSSIIDGRPMELKGYHVTESNVSAGLGAFIGGYLQDMELMAKQAQGRQQSFYQALDQYNQNHLRLNVQSADGQARQKESTLNSLGFVIYGCLIMLIALPSKLIVEDKEKKIFDRFFTTPLSLKSYNAQHILSYVLLANVTIFTMLAILAGGFHASFGPSIFNVYVVLLVFSIVAISIGVALSAVVKNTRQSNALTWLITTPLAMLGGCFWPLEIMPSFMQKLANFTPTAWGVKALTKLVYGNGLSDVIIELSVLSAFAVIFFLLASWRRTDIAH</sequence>
<name>A0A917RYX8_9BACL</name>
<dbReference type="Gene3D" id="3.40.1710.10">
    <property type="entry name" value="abc type-2 transporter like domain"/>
    <property type="match status" value="1"/>
</dbReference>
<evidence type="ECO:0000313" key="10">
    <source>
        <dbReference type="EMBL" id="GGL45173.1"/>
    </source>
</evidence>
<comment type="similarity">
    <text evidence="2 8">Belongs to the ABC-2 integral membrane protein family.</text>
</comment>
<comment type="caution">
    <text evidence="8">Lacks conserved residue(s) required for the propagation of feature annotation.</text>
</comment>
<proteinExistence type="inferred from homology"/>
<dbReference type="Pfam" id="PF12698">
    <property type="entry name" value="ABC2_membrane_3"/>
    <property type="match status" value="1"/>
</dbReference>
<dbReference type="InterPro" id="IPR013525">
    <property type="entry name" value="ABC2_TM"/>
</dbReference>
<reference evidence="10" key="2">
    <citation type="submission" date="2020-09" db="EMBL/GenBank/DDBJ databases">
        <authorList>
            <person name="Sun Q."/>
            <person name="Ohkuma M."/>
        </authorList>
    </citation>
    <scope>NUCLEOTIDE SEQUENCE</scope>
    <source>
        <strain evidence="10">JCM 15325</strain>
    </source>
</reference>
<evidence type="ECO:0000256" key="3">
    <source>
        <dbReference type="ARBA" id="ARBA00022448"/>
    </source>
</evidence>
<keyword evidence="7 8" id="KW-0472">Membrane</keyword>
<feature type="domain" description="ABC transmembrane type-2" evidence="9">
    <location>
        <begin position="139"/>
        <end position="366"/>
    </location>
</feature>
<evidence type="ECO:0000256" key="6">
    <source>
        <dbReference type="ARBA" id="ARBA00022989"/>
    </source>
</evidence>
<accession>A0A917RYX8</accession>
<dbReference type="Proteomes" id="UP000654670">
    <property type="component" value="Unassembled WGS sequence"/>
</dbReference>
<dbReference type="InterPro" id="IPR000412">
    <property type="entry name" value="ABC_2_transport"/>
</dbReference>
<gene>
    <name evidence="10" type="ORF">GCM10007968_06560</name>
</gene>
<feature type="transmembrane region" description="Helical" evidence="8">
    <location>
        <begin position="178"/>
        <end position="198"/>
    </location>
</feature>
<dbReference type="PANTHER" id="PTHR30294">
    <property type="entry name" value="MEMBRANE COMPONENT OF ABC TRANSPORTER YHHJ-RELATED"/>
    <property type="match status" value="1"/>
</dbReference>
<dbReference type="PANTHER" id="PTHR30294:SF45">
    <property type="entry name" value="LINEARMYCIN RESISTANCE PERMEASE PROTEIN LNRN"/>
    <property type="match status" value="1"/>
</dbReference>
<evidence type="ECO:0000256" key="1">
    <source>
        <dbReference type="ARBA" id="ARBA00004651"/>
    </source>
</evidence>
<keyword evidence="3 8" id="KW-0813">Transport</keyword>
<feature type="transmembrane region" description="Helical" evidence="8">
    <location>
        <begin position="224"/>
        <end position="248"/>
    </location>
</feature>